<accession>A0A6V6Z563</accession>
<evidence type="ECO:0000313" key="2">
    <source>
        <dbReference type="EMBL" id="CAD0006564.1"/>
    </source>
</evidence>
<protein>
    <submittedName>
        <fullName evidence="2">Uncharacterized protein</fullName>
    </submittedName>
</protein>
<dbReference type="Proteomes" id="UP000530060">
    <property type="component" value="Unassembled WGS sequence"/>
</dbReference>
<feature type="compositionally biased region" description="Low complexity" evidence="1">
    <location>
        <begin position="1"/>
        <end position="25"/>
    </location>
</feature>
<evidence type="ECO:0000256" key="1">
    <source>
        <dbReference type="SAM" id="MobiDB-lite"/>
    </source>
</evidence>
<reference evidence="2 3" key="1">
    <citation type="submission" date="2020-06" db="EMBL/GenBank/DDBJ databases">
        <authorList>
            <person name="Criscuolo A."/>
        </authorList>
    </citation>
    <scope>NUCLEOTIDE SEQUENCE [LARGE SCALE GENOMIC DNA]</scope>
    <source>
        <strain evidence="3">CIP 111411</strain>
    </source>
</reference>
<evidence type="ECO:0000313" key="3">
    <source>
        <dbReference type="Proteomes" id="UP000530060"/>
    </source>
</evidence>
<feature type="compositionally biased region" description="Basic residues" evidence="1">
    <location>
        <begin position="37"/>
        <end position="48"/>
    </location>
</feature>
<feature type="compositionally biased region" description="Polar residues" evidence="1">
    <location>
        <begin position="26"/>
        <end position="36"/>
    </location>
</feature>
<proteinExistence type="predicted"/>
<comment type="caution">
    <text evidence="2">The sequence shown here is derived from an EMBL/GenBank/DDBJ whole genome shotgun (WGS) entry which is preliminary data.</text>
</comment>
<sequence>MGRYNNNNNYQGNGNYNGGYQNNGYPTNRYQSNPSKKQVKHSGAKHTKYFPESGPNKGQEQYLTTGWRLSNRELISFRAVTTSKSKLSEKGWFGSVAVTTTNTKTGATFFHWGTMEKSTGKVVIDKMALVMNPKARNGGYTGTYLSK</sequence>
<dbReference type="EMBL" id="CAIJDP010000079">
    <property type="protein sequence ID" value="CAD0006564.1"/>
    <property type="molecule type" value="Genomic_DNA"/>
</dbReference>
<feature type="region of interest" description="Disordered" evidence="1">
    <location>
        <begin position="1"/>
        <end position="61"/>
    </location>
</feature>
<dbReference type="RefSeq" id="WP_180909669.1">
    <property type="nucleotide sequence ID" value="NZ_CAIJDP010000079.1"/>
</dbReference>
<gene>
    <name evidence="2" type="ORF">FLAT13_03347</name>
</gene>
<name>A0A6V6Z563_9FLAO</name>
<dbReference type="AlphaFoldDB" id="A0A6V6Z563"/>
<keyword evidence="3" id="KW-1185">Reference proteome</keyword>
<organism evidence="2 3">
    <name type="scientific">Flavobacterium salmonis</name>
    <dbReference type="NCBI Taxonomy" id="2654844"/>
    <lineage>
        <taxon>Bacteria</taxon>
        <taxon>Pseudomonadati</taxon>
        <taxon>Bacteroidota</taxon>
        <taxon>Flavobacteriia</taxon>
        <taxon>Flavobacteriales</taxon>
        <taxon>Flavobacteriaceae</taxon>
        <taxon>Flavobacterium</taxon>
    </lineage>
</organism>